<dbReference type="Proteomes" id="UP000049023">
    <property type="component" value="Unassembled WGS sequence"/>
</dbReference>
<dbReference type="AlphaFoldDB" id="A0A655FPW6"/>
<accession>A0A655FPW6</accession>
<dbReference type="EMBL" id="CNFU01001449">
    <property type="protein sequence ID" value="CKT43922.1"/>
    <property type="molecule type" value="Genomic_DNA"/>
</dbReference>
<organism evidence="1 2">
    <name type="scientific">Mycobacterium tuberculosis</name>
    <dbReference type="NCBI Taxonomy" id="1773"/>
    <lineage>
        <taxon>Bacteria</taxon>
        <taxon>Bacillati</taxon>
        <taxon>Actinomycetota</taxon>
        <taxon>Actinomycetes</taxon>
        <taxon>Mycobacteriales</taxon>
        <taxon>Mycobacteriaceae</taxon>
        <taxon>Mycobacterium</taxon>
        <taxon>Mycobacterium tuberculosis complex</taxon>
    </lineage>
</organism>
<name>A0A655FPW6_MYCTX</name>
<reference evidence="1 2" key="1">
    <citation type="submission" date="2015-03" db="EMBL/GenBank/DDBJ databases">
        <authorList>
            <consortium name="Pathogen Informatics"/>
        </authorList>
    </citation>
    <scope>NUCLEOTIDE SEQUENCE [LARGE SCALE GENOMIC DNA]</scope>
    <source>
        <strain evidence="1 2">Bir 187</strain>
    </source>
</reference>
<evidence type="ECO:0000313" key="2">
    <source>
        <dbReference type="Proteomes" id="UP000049023"/>
    </source>
</evidence>
<sequence>MRERGFPQRVEVIEVVGRRPDRYIGLRGNPAVAQPAKALASDHALGRLDDRLPATGWVAWTAVGACGQWAPARFNVTTPTTIRPTPTTFITDIGEPRNSTATSTMAAVPIADHSA</sequence>
<proteinExistence type="predicted"/>
<evidence type="ECO:0000313" key="1">
    <source>
        <dbReference type="EMBL" id="CKT43922.1"/>
    </source>
</evidence>
<gene>
    <name evidence="1" type="ORF">ERS027661_04356</name>
</gene>
<protein>
    <submittedName>
        <fullName evidence="1">Uncharacterized protein</fullName>
    </submittedName>
</protein>